<evidence type="ECO:0000256" key="2">
    <source>
        <dbReference type="ARBA" id="ARBA00022692"/>
    </source>
</evidence>
<comment type="caution">
    <text evidence="10">The sequence shown here is derived from an EMBL/GenBank/DDBJ whole genome shotgun (WGS) entry which is preliminary data.</text>
</comment>
<organism evidence="10 11">
    <name type="scientific">Marihabitans asiaticum</name>
    <dbReference type="NCBI Taxonomy" id="415218"/>
    <lineage>
        <taxon>Bacteria</taxon>
        <taxon>Bacillati</taxon>
        <taxon>Actinomycetota</taxon>
        <taxon>Actinomycetes</taxon>
        <taxon>Micrococcales</taxon>
        <taxon>Intrasporangiaceae</taxon>
        <taxon>Marihabitans</taxon>
    </lineage>
</organism>
<keyword evidence="2 7" id="KW-0812">Transmembrane</keyword>
<dbReference type="Proteomes" id="UP000315628">
    <property type="component" value="Unassembled WGS sequence"/>
</dbReference>
<dbReference type="CDD" id="cd18584">
    <property type="entry name" value="ABC_6TM_AarD_CydD"/>
    <property type="match status" value="1"/>
</dbReference>
<gene>
    <name evidence="10" type="ORF">FB557_1433</name>
</gene>
<sequence>MAPFDLRLLRQVPQTRRPVAVLGALGALGGLATIASAFALTTLVVSAVRGSDLTWPAVATAGAFALRAVLSWTTERVAAWAGARVSTDLRAELLRTWLSRPAEQRPDPDEALTLSAQGAASVEPYVAKYLPTLVAAAVVPPLAILCLLVLDWPSALVVVLTLPLLPLFAALIGMTTQADTDRRWRALSDLSGHFLDVMAGLPTLVSYGRGERQVATIERVSQRHRRATVRTLRLAFMSSAALELLATISVAIVAVLVGLRLTHGQMDLWVGMIAILLAPEAYWPIRRVGAEFHSAADGAQAVQSILDEISSEPGDPMGQRRAKGGEPGRVVATDLGYTYPAGQRAVLDGVSLRLGSGLTAITGPSGVGKTTLLELLAGLRTPSAGTVDAPACHLVTQRPFFGATTLRDNLTLGNDADDASVWEALRVVQLEGFVASLPQGLYTAVGDDGFGFSAGQRARLVLARAVLSGASVVLLDEPTAHLDDDGAAAVHEALRTLCETRTVIAVTHRSELVTLADHHVHLGADRTGRSATSVSTAAASGEPA</sequence>
<dbReference type="GO" id="GO:0140359">
    <property type="term" value="F:ABC-type transporter activity"/>
    <property type="evidence" value="ECO:0007669"/>
    <property type="project" value="InterPro"/>
</dbReference>
<dbReference type="PROSITE" id="PS50893">
    <property type="entry name" value="ABC_TRANSPORTER_2"/>
    <property type="match status" value="1"/>
</dbReference>
<dbReference type="InterPro" id="IPR014216">
    <property type="entry name" value="ABC_transptr_CydD"/>
</dbReference>
<keyword evidence="4 10" id="KW-0067">ATP-binding</keyword>
<dbReference type="GO" id="GO:0042883">
    <property type="term" value="P:cysteine transport"/>
    <property type="evidence" value="ECO:0007669"/>
    <property type="project" value="InterPro"/>
</dbReference>
<comment type="subcellular location">
    <subcellularLocation>
        <location evidence="1">Cell membrane</location>
        <topology evidence="1">Multi-pass membrane protein</topology>
    </subcellularLocation>
</comment>
<dbReference type="Gene3D" id="3.40.50.300">
    <property type="entry name" value="P-loop containing nucleotide triphosphate hydrolases"/>
    <property type="match status" value="1"/>
</dbReference>
<dbReference type="GO" id="GO:0016887">
    <property type="term" value="F:ATP hydrolysis activity"/>
    <property type="evidence" value="ECO:0007669"/>
    <property type="project" value="InterPro"/>
</dbReference>
<dbReference type="AlphaFoldDB" id="A0A560WE79"/>
<dbReference type="Pfam" id="PF00005">
    <property type="entry name" value="ABC_tran"/>
    <property type="match status" value="1"/>
</dbReference>
<evidence type="ECO:0000256" key="1">
    <source>
        <dbReference type="ARBA" id="ARBA00004651"/>
    </source>
</evidence>
<dbReference type="GO" id="GO:0005524">
    <property type="term" value="F:ATP binding"/>
    <property type="evidence" value="ECO:0007669"/>
    <property type="project" value="UniProtKB-KW"/>
</dbReference>
<feature type="transmembrane region" description="Helical" evidence="7">
    <location>
        <begin position="234"/>
        <end position="256"/>
    </location>
</feature>
<dbReference type="SUPFAM" id="SSF52540">
    <property type="entry name" value="P-loop containing nucleoside triphosphate hydrolases"/>
    <property type="match status" value="1"/>
</dbReference>
<dbReference type="PANTHER" id="PTHR24221:SF590">
    <property type="entry name" value="COMPONENT LINKED WITH THE ASSEMBLY OF CYTOCHROME' TRANSPORT TRANSMEMBRANE ATP-BINDING PROTEIN ABC TRANSPORTER CYDD-RELATED"/>
    <property type="match status" value="1"/>
</dbReference>
<evidence type="ECO:0000313" key="10">
    <source>
        <dbReference type="EMBL" id="TWD15896.1"/>
    </source>
</evidence>
<evidence type="ECO:0000256" key="3">
    <source>
        <dbReference type="ARBA" id="ARBA00022741"/>
    </source>
</evidence>
<dbReference type="Pfam" id="PF00664">
    <property type="entry name" value="ABC_membrane"/>
    <property type="match status" value="1"/>
</dbReference>
<feature type="domain" description="ABC transmembrane type-1" evidence="9">
    <location>
        <begin position="20"/>
        <end position="297"/>
    </location>
</feature>
<feature type="transmembrane region" description="Helical" evidence="7">
    <location>
        <begin position="21"/>
        <end position="47"/>
    </location>
</feature>
<dbReference type="EMBL" id="VIUW01000002">
    <property type="protein sequence ID" value="TWD15896.1"/>
    <property type="molecule type" value="Genomic_DNA"/>
</dbReference>
<dbReference type="PANTHER" id="PTHR24221">
    <property type="entry name" value="ATP-BINDING CASSETTE SUB-FAMILY B"/>
    <property type="match status" value="1"/>
</dbReference>
<keyword evidence="5 7" id="KW-1133">Transmembrane helix</keyword>
<evidence type="ECO:0000256" key="6">
    <source>
        <dbReference type="ARBA" id="ARBA00023136"/>
    </source>
</evidence>
<dbReference type="InterPro" id="IPR027417">
    <property type="entry name" value="P-loop_NTPase"/>
</dbReference>
<evidence type="ECO:0000256" key="4">
    <source>
        <dbReference type="ARBA" id="ARBA00022840"/>
    </source>
</evidence>
<reference evidence="10 11" key="1">
    <citation type="submission" date="2019-06" db="EMBL/GenBank/DDBJ databases">
        <title>Sequencing the genomes of 1000 actinobacteria strains.</title>
        <authorList>
            <person name="Klenk H.-P."/>
        </authorList>
    </citation>
    <scope>NUCLEOTIDE SEQUENCE [LARGE SCALE GENOMIC DNA]</scope>
    <source>
        <strain evidence="10 11">DSM 18935</strain>
    </source>
</reference>
<evidence type="ECO:0000259" key="9">
    <source>
        <dbReference type="PROSITE" id="PS50929"/>
    </source>
</evidence>
<keyword evidence="6 7" id="KW-0472">Membrane</keyword>
<feature type="transmembrane region" description="Helical" evidence="7">
    <location>
        <begin position="156"/>
        <end position="175"/>
    </location>
</feature>
<dbReference type="GO" id="GO:0005886">
    <property type="term" value="C:plasma membrane"/>
    <property type="evidence" value="ECO:0007669"/>
    <property type="project" value="UniProtKB-SubCell"/>
</dbReference>
<dbReference type="InterPro" id="IPR039421">
    <property type="entry name" value="Type_1_exporter"/>
</dbReference>
<dbReference type="NCBIfam" id="TIGR02857">
    <property type="entry name" value="CydD"/>
    <property type="match status" value="1"/>
</dbReference>
<dbReference type="InterPro" id="IPR036640">
    <property type="entry name" value="ABC1_TM_sf"/>
</dbReference>
<feature type="transmembrane region" description="Helical" evidence="7">
    <location>
        <begin position="129"/>
        <end position="150"/>
    </location>
</feature>
<dbReference type="InterPro" id="IPR017871">
    <property type="entry name" value="ABC_transporter-like_CS"/>
</dbReference>
<keyword evidence="3" id="KW-0547">Nucleotide-binding</keyword>
<dbReference type="InterPro" id="IPR011527">
    <property type="entry name" value="ABC1_TM_dom"/>
</dbReference>
<evidence type="ECO:0000256" key="7">
    <source>
        <dbReference type="SAM" id="Phobius"/>
    </source>
</evidence>
<dbReference type="Gene3D" id="1.20.1560.10">
    <property type="entry name" value="ABC transporter type 1, transmembrane domain"/>
    <property type="match status" value="1"/>
</dbReference>
<dbReference type="OrthoDB" id="3237158at2"/>
<keyword evidence="11" id="KW-1185">Reference proteome</keyword>
<protein>
    <submittedName>
        <fullName evidence="10">ATP-binding cassette subfamily C protein CydD</fullName>
    </submittedName>
</protein>
<proteinExistence type="predicted"/>
<feature type="transmembrane region" description="Helical" evidence="7">
    <location>
        <begin position="53"/>
        <end position="70"/>
    </location>
</feature>
<evidence type="ECO:0000313" key="11">
    <source>
        <dbReference type="Proteomes" id="UP000315628"/>
    </source>
</evidence>
<evidence type="ECO:0000259" key="8">
    <source>
        <dbReference type="PROSITE" id="PS50893"/>
    </source>
</evidence>
<dbReference type="RefSeq" id="WP_144856897.1">
    <property type="nucleotide sequence ID" value="NZ_BAAAYT010000001.1"/>
</dbReference>
<dbReference type="InterPro" id="IPR003439">
    <property type="entry name" value="ABC_transporter-like_ATP-bd"/>
</dbReference>
<dbReference type="SUPFAM" id="SSF90123">
    <property type="entry name" value="ABC transporter transmembrane region"/>
    <property type="match status" value="1"/>
</dbReference>
<dbReference type="PROSITE" id="PS00211">
    <property type="entry name" value="ABC_TRANSPORTER_1"/>
    <property type="match status" value="1"/>
</dbReference>
<feature type="domain" description="ABC transporter" evidence="8">
    <location>
        <begin position="330"/>
        <end position="542"/>
    </location>
</feature>
<dbReference type="InterPro" id="IPR003593">
    <property type="entry name" value="AAA+_ATPase"/>
</dbReference>
<evidence type="ECO:0000256" key="5">
    <source>
        <dbReference type="ARBA" id="ARBA00022989"/>
    </source>
</evidence>
<accession>A0A560WE79</accession>
<name>A0A560WE79_9MICO</name>
<dbReference type="PROSITE" id="PS50929">
    <property type="entry name" value="ABC_TM1F"/>
    <property type="match status" value="1"/>
</dbReference>
<dbReference type="SMART" id="SM00382">
    <property type="entry name" value="AAA"/>
    <property type="match status" value="1"/>
</dbReference>